<organism evidence="2 3">
    <name type="scientific">Hydnum rufescens UP504</name>
    <dbReference type="NCBI Taxonomy" id="1448309"/>
    <lineage>
        <taxon>Eukaryota</taxon>
        <taxon>Fungi</taxon>
        <taxon>Dikarya</taxon>
        <taxon>Basidiomycota</taxon>
        <taxon>Agaricomycotina</taxon>
        <taxon>Agaricomycetes</taxon>
        <taxon>Cantharellales</taxon>
        <taxon>Hydnaceae</taxon>
        <taxon>Hydnum</taxon>
    </lineage>
</organism>
<protein>
    <submittedName>
        <fullName evidence="2">Uncharacterized protein</fullName>
    </submittedName>
</protein>
<name>A0A9P6AN55_9AGAM</name>
<feature type="region of interest" description="Disordered" evidence="1">
    <location>
        <begin position="1"/>
        <end position="21"/>
    </location>
</feature>
<feature type="region of interest" description="Disordered" evidence="1">
    <location>
        <begin position="79"/>
        <end position="116"/>
    </location>
</feature>
<dbReference type="EMBL" id="MU129047">
    <property type="protein sequence ID" value="KAF9508925.1"/>
    <property type="molecule type" value="Genomic_DNA"/>
</dbReference>
<keyword evidence="3" id="KW-1185">Reference proteome</keyword>
<comment type="caution">
    <text evidence="2">The sequence shown here is derived from an EMBL/GenBank/DDBJ whole genome shotgun (WGS) entry which is preliminary data.</text>
</comment>
<dbReference type="AlphaFoldDB" id="A0A9P6AN55"/>
<dbReference type="Proteomes" id="UP000886523">
    <property type="component" value="Unassembled WGS sequence"/>
</dbReference>
<evidence type="ECO:0000313" key="3">
    <source>
        <dbReference type="Proteomes" id="UP000886523"/>
    </source>
</evidence>
<sequence>MPCLPSLGETPPEETRRGQGEMRACAALRIQSKVPVLKSPQTNTTMNEIQHHTPTEAGPLHYTKACPKKANETHGEIWMSPLDVQNPLTRTQPRPKMNHRPEQSPTTQQPHSHASCGPNTWMVWHEGRTHGATHLLWQVFSPTTKPHLPKEYIDKAQGNIWACAQPHKNSMLNYPQYNDATHLPKQVPPLCDTPPGEDHTCCSRCSLPLMHETPPNKNTAKVQDQKWTCTATRNPIQEPNA</sequence>
<evidence type="ECO:0000256" key="1">
    <source>
        <dbReference type="SAM" id="MobiDB-lite"/>
    </source>
</evidence>
<gene>
    <name evidence="2" type="ORF">BS47DRAFT_1365623</name>
</gene>
<feature type="compositionally biased region" description="Polar residues" evidence="1">
    <location>
        <begin position="103"/>
        <end position="112"/>
    </location>
</feature>
<proteinExistence type="predicted"/>
<evidence type="ECO:0000313" key="2">
    <source>
        <dbReference type="EMBL" id="KAF9508925.1"/>
    </source>
</evidence>
<reference evidence="2" key="1">
    <citation type="journal article" date="2020" name="Nat. Commun.">
        <title>Large-scale genome sequencing of mycorrhizal fungi provides insights into the early evolution of symbiotic traits.</title>
        <authorList>
            <person name="Miyauchi S."/>
            <person name="Kiss E."/>
            <person name="Kuo A."/>
            <person name="Drula E."/>
            <person name="Kohler A."/>
            <person name="Sanchez-Garcia M."/>
            <person name="Morin E."/>
            <person name="Andreopoulos B."/>
            <person name="Barry K.W."/>
            <person name="Bonito G."/>
            <person name="Buee M."/>
            <person name="Carver A."/>
            <person name="Chen C."/>
            <person name="Cichocki N."/>
            <person name="Clum A."/>
            <person name="Culley D."/>
            <person name="Crous P.W."/>
            <person name="Fauchery L."/>
            <person name="Girlanda M."/>
            <person name="Hayes R.D."/>
            <person name="Keri Z."/>
            <person name="LaButti K."/>
            <person name="Lipzen A."/>
            <person name="Lombard V."/>
            <person name="Magnuson J."/>
            <person name="Maillard F."/>
            <person name="Murat C."/>
            <person name="Nolan M."/>
            <person name="Ohm R.A."/>
            <person name="Pangilinan J."/>
            <person name="Pereira M.F."/>
            <person name="Perotto S."/>
            <person name="Peter M."/>
            <person name="Pfister S."/>
            <person name="Riley R."/>
            <person name="Sitrit Y."/>
            <person name="Stielow J.B."/>
            <person name="Szollosi G."/>
            <person name="Zifcakova L."/>
            <person name="Stursova M."/>
            <person name="Spatafora J.W."/>
            <person name="Tedersoo L."/>
            <person name="Vaario L.M."/>
            <person name="Yamada A."/>
            <person name="Yan M."/>
            <person name="Wang P."/>
            <person name="Xu J."/>
            <person name="Bruns T."/>
            <person name="Baldrian P."/>
            <person name="Vilgalys R."/>
            <person name="Dunand C."/>
            <person name="Henrissat B."/>
            <person name="Grigoriev I.V."/>
            <person name="Hibbett D."/>
            <person name="Nagy L.G."/>
            <person name="Martin F.M."/>
        </authorList>
    </citation>
    <scope>NUCLEOTIDE SEQUENCE</scope>
    <source>
        <strain evidence="2">UP504</strain>
    </source>
</reference>
<accession>A0A9P6AN55</accession>